<dbReference type="EMBL" id="CP022114">
    <property type="protein sequence ID" value="ASG63295.1"/>
    <property type="molecule type" value="Genomic_DNA"/>
</dbReference>
<name>A0A248KHJ2_9ENTR</name>
<evidence type="ECO:0000256" key="1">
    <source>
        <dbReference type="SAM" id="MobiDB-lite"/>
    </source>
</evidence>
<evidence type="ECO:0000313" key="2">
    <source>
        <dbReference type="EMBL" id="ASG63295.1"/>
    </source>
</evidence>
<feature type="region of interest" description="Disordered" evidence="1">
    <location>
        <begin position="1"/>
        <end position="28"/>
    </location>
</feature>
<reference evidence="2 3" key="1">
    <citation type="submission" date="2017-06" db="EMBL/GenBank/DDBJ databases">
        <title>Origin of plasmid-mediated fosfomycin resistance gene fosA3.</title>
        <authorList>
            <person name="Ito R."/>
            <person name="Pacey M.P."/>
            <person name="Doi Y."/>
        </authorList>
    </citation>
    <scope>NUCLEOTIDE SEQUENCE [LARGE SCALE GENOMIC DNA]</scope>
    <source>
        <strain evidence="2 3">YDC799</strain>
    </source>
</reference>
<gene>
    <name evidence="2" type="ORF">CEW81_10805</name>
</gene>
<dbReference type="AlphaFoldDB" id="A0A248KHJ2"/>
<proteinExistence type="predicted"/>
<accession>A0A248KHJ2</accession>
<sequence>MPNGDTILQPLMQQKAERERSLNRARQQKRKGLVAARFGKIVPIHMLEETKARLEMIAEKTAISRKEQNAAEKRSAVIAELVNQYYIDNILSRKHKNSELVYNVYNQIWQANFDGKPTDMIARELNNAGIDIPYFDNQSGKIVVESGKWKKVDIETFSDSALVIKMIESNEKKVKKKAK</sequence>
<evidence type="ECO:0000313" key="3">
    <source>
        <dbReference type="Proteomes" id="UP000197098"/>
    </source>
</evidence>
<protein>
    <submittedName>
        <fullName evidence="2">Uncharacterized protein</fullName>
    </submittedName>
</protein>
<dbReference type="Proteomes" id="UP000197098">
    <property type="component" value="Chromosome"/>
</dbReference>
<organism evidence="2 3">
    <name type="scientific">Kluyvera genomosp. 3</name>
    <dbReference type="NCBI Taxonomy" id="2774055"/>
    <lineage>
        <taxon>Bacteria</taxon>
        <taxon>Pseudomonadati</taxon>
        <taxon>Pseudomonadota</taxon>
        <taxon>Gammaproteobacteria</taxon>
        <taxon>Enterobacterales</taxon>
        <taxon>Enterobacteriaceae</taxon>
        <taxon>Kluyvera</taxon>
    </lineage>
</organism>